<dbReference type="KEGG" id="cci:CC1G_04246"/>
<feature type="compositionally biased region" description="Basic and acidic residues" evidence="8">
    <location>
        <begin position="169"/>
        <end position="179"/>
    </location>
</feature>
<keyword evidence="6" id="KW-0539">Nucleus</keyword>
<feature type="compositionally biased region" description="Basic and acidic residues" evidence="8">
    <location>
        <begin position="299"/>
        <end position="311"/>
    </location>
</feature>
<feature type="region of interest" description="Disordered" evidence="8">
    <location>
        <begin position="59"/>
        <end position="82"/>
    </location>
</feature>
<gene>
    <name evidence="10" type="ORF">CC1G_04246</name>
</gene>
<keyword evidence="5" id="KW-0862">Zinc</keyword>
<dbReference type="GO" id="GO:0005667">
    <property type="term" value="C:transcription regulator complex"/>
    <property type="evidence" value="ECO:0007669"/>
    <property type="project" value="TreeGrafter"/>
</dbReference>
<evidence type="ECO:0000256" key="3">
    <source>
        <dbReference type="ARBA" id="ARBA00022737"/>
    </source>
</evidence>
<evidence type="ECO:0000256" key="8">
    <source>
        <dbReference type="SAM" id="MobiDB-lite"/>
    </source>
</evidence>
<evidence type="ECO:0000256" key="4">
    <source>
        <dbReference type="ARBA" id="ARBA00022771"/>
    </source>
</evidence>
<comment type="caution">
    <text evidence="10">The sequence shown here is derived from an EMBL/GenBank/DDBJ whole genome shotgun (WGS) entry which is preliminary data.</text>
</comment>
<feature type="compositionally biased region" description="Polar residues" evidence="8">
    <location>
        <begin position="180"/>
        <end position="189"/>
    </location>
</feature>
<dbReference type="GO" id="GO:0000785">
    <property type="term" value="C:chromatin"/>
    <property type="evidence" value="ECO:0007669"/>
    <property type="project" value="TreeGrafter"/>
</dbReference>
<keyword evidence="4 7" id="KW-0863">Zinc-finger</keyword>
<feature type="region of interest" description="Disordered" evidence="8">
    <location>
        <begin position="97"/>
        <end position="202"/>
    </location>
</feature>
<dbReference type="VEuPathDB" id="FungiDB:CC1G_04246"/>
<dbReference type="InterPro" id="IPR036236">
    <property type="entry name" value="Znf_C2H2_sf"/>
</dbReference>
<feature type="domain" description="C2H2-type" evidence="9">
    <location>
        <begin position="310"/>
        <end position="339"/>
    </location>
</feature>
<feature type="domain" description="C2H2-type" evidence="9">
    <location>
        <begin position="400"/>
        <end position="429"/>
    </location>
</feature>
<evidence type="ECO:0000256" key="2">
    <source>
        <dbReference type="ARBA" id="ARBA00022723"/>
    </source>
</evidence>
<dbReference type="GO" id="GO:0000981">
    <property type="term" value="F:DNA-binding transcription factor activity, RNA polymerase II-specific"/>
    <property type="evidence" value="ECO:0007669"/>
    <property type="project" value="UniProtKB-ARBA"/>
</dbReference>
<reference evidence="10 11" key="1">
    <citation type="journal article" date="2010" name="Proc. Natl. Acad. Sci. U.S.A.">
        <title>Insights into evolution of multicellular fungi from the assembled chromosomes of the mushroom Coprinopsis cinerea (Coprinus cinereus).</title>
        <authorList>
            <person name="Stajich J.E."/>
            <person name="Wilke S.K."/>
            <person name="Ahren D."/>
            <person name="Au C.H."/>
            <person name="Birren B.W."/>
            <person name="Borodovsky M."/>
            <person name="Burns C."/>
            <person name="Canback B."/>
            <person name="Casselton L.A."/>
            <person name="Cheng C.K."/>
            <person name="Deng J."/>
            <person name="Dietrich F.S."/>
            <person name="Fargo D.C."/>
            <person name="Farman M.L."/>
            <person name="Gathman A.C."/>
            <person name="Goldberg J."/>
            <person name="Guigo R."/>
            <person name="Hoegger P.J."/>
            <person name="Hooker J.B."/>
            <person name="Huggins A."/>
            <person name="James T.Y."/>
            <person name="Kamada T."/>
            <person name="Kilaru S."/>
            <person name="Kodira C."/>
            <person name="Kues U."/>
            <person name="Kupfer D."/>
            <person name="Kwan H.S."/>
            <person name="Lomsadze A."/>
            <person name="Li W."/>
            <person name="Lilly W.W."/>
            <person name="Ma L.J."/>
            <person name="Mackey A.J."/>
            <person name="Manning G."/>
            <person name="Martin F."/>
            <person name="Muraguchi H."/>
            <person name="Natvig D.O."/>
            <person name="Palmerini H."/>
            <person name="Ramesh M.A."/>
            <person name="Rehmeyer C.J."/>
            <person name="Roe B.A."/>
            <person name="Shenoy N."/>
            <person name="Stanke M."/>
            <person name="Ter-Hovhannisyan V."/>
            <person name="Tunlid A."/>
            <person name="Velagapudi R."/>
            <person name="Vision T.J."/>
            <person name="Zeng Q."/>
            <person name="Zolan M.E."/>
            <person name="Pukkila P.J."/>
        </authorList>
    </citation>
    <scope>NUCLEOTIDE SEQUENCE [LARGE SCALE GENOMIC DNA]</scope>
    <source>
        <strain evidence="11">Okayama-7 / 130 / ATCC MYA-4618 / FGSC 9003</strain>
    </source>
</reference>
<organism evidence="10 11">
    <name type="scientific">Coprinopsis cinerea (strain Okayama-7 / 130 / ATCC MYA-4618 / FGSC 9003)</name>
    <name type="common">Inky cap fungus</name>
    <name type="synonym">Hormographiella aspergillata</name>
    <dbReference type="NCBI Taxonomy" id="240176"/>
    <lineage>
        <taxon>Eukaryota</taxon>
        <taxon>Fungi</taxon>
        <taxon>Dikarya</taxon>
        <taxon>Basidiomycota</taxon>
        <taxon>Agaricomycotina</taxon>
        <taxon>Agaricomycetes</taxon>
        <taxon>Agaricomycetidae</taxon>
        <taxon>Agaricales</taxon>
        <taxon>Agaricineae</taxon>
        <taxon>Psathyrellaceae</taxon>
        <taxon>Coprinopsis</taxon>
    </lineage>
</organism>
<dbReference type="SUPFAM" id="SSF57667">
    <property type="entry name" value="beta-beta-alpha zinc fingers"/>
    <property type="match status" value="2"/>
</dbReference>
<keyword evidence="2" id="KW-0479">Metal-binding</keyword>
<dbReference type="Pfam" id="PF00096">
    <property type="entry name" value="zf-C2H2"/>
    <property type="match status" value="4"/>
</dbReference>
<dbReference type="PROSITE" id="PS00028">
    <property type="entry name" value="ZINC_FINGER_C2H2_1"/>
    <property type="match status" value="4"/>
</dbReference>
<dbReference type="HOGENOM" id="CLU_030423_0_0_1"/>
<dbReference type="GeneID" id="6009763"/>
<dbReference type="RefSeq" id="XP_001833267.2">
    <property type="nucleotide sequence ID" value="XM_001833215.2"/>
</dbReference>
<dbReference type="eggNOG" id="KOG1721">
    <property type="taxonomic scope" value="Eukaryota"/>
</dbReference>
<dbReference type="AlphaFoldDB" id="A8NFF1"/>
<proteinExistence type="predicted"/>
<dbReference type="GO" id="GO:0031519">
    <property type="term" value="C:PcG protein complex"/>
    <property type="evidence" value="ECO:0007669"/>
    <property type="project" value="TreeGrafter"/>
</dbReference>
<dbReference type="FunFam" id="3.30.160.60:FF:000744">
    <property type="entry name" value="zinc finger E-box-binding homeobox 1"/>
    <property type="match status" value="1"/>
</dbReference>
<dbReference type="FunFam" id="3.30.160.60:FF:000072">
    <property type="entry name" value="zinc finger protein 143 isoform X1"/>
    <property type="match status" value="2"/>
</dbReference>
<dbReference type="GO" id="GO:0008270">
    <property type="term" value="F:zinc ion binding"/>
    <property type="evidence" value="ECO:0007669"/>
    <property type="project" value="UniProtKB-KW"/>
</dbReference>
<dbReference type="Gene3D" id="3.30.160.60">
    <property type="entry name" value="Classic Zinc Finger"/>
    <property type="match status" value="4"/>
</dbReference>
<evidence type="ECO:0000256" key="1">
    <source>
        <dbReference type="ARBA" id="ARBA00004123"/>
    </source>
</evidence>
<comment type="subcellular location">
    <subcellularLocation>
        <location evidence="1">Nucleus</location>
    </subcellularLocation>
</comment>
<evidence type="ECO:0000313" key="11">
    <source>
        <dbReference type="Proteomes" id="UP000001861"/>
    </source>
</evidence>
<dbReference type="Proteomes" id="UP000001861">
    <property type="component" value="Unassembled WGS sequence"/>
</dbReference>
<feature type="compositionally biased region" description="Low complexity" evidence="8">
    <location>
        <begin position="72"/>
        <end position="82"/>
    </location>
</feature>
<dbReference type="GO" id="GO:0000978">
    <property type="term" value="F:RNA polymerase II cis-regulatory region sequence-specific DNA binding"/>
    <property type="evidence" value="ECO:0007669"/>
    <property type="project" value="TreeGrafter"/>
</dbReference>
<evidence type="ECO:0000313" key="10">
    <source>
        <dbReference type="EMBL" id="EAU88540.2"/>
    </source>
</evidence>
<feature type="region of interest" description="Disordered" evidence="8">
    <location>
        <begin position="271"/>
        <end position="311"/>
    </location>
</feature>
<dbReference type="InterPro" id="IPR013087">
    <property type="entry name" value="Znf_C2H2_type"/>
</dbReference>
<keyword evidence="3" id="KW-0677">Repeat</keyword>
<evidence type="ECO:0000256" key="7">
    <source>
        <dbReference type="PROSITE-ProRule" id="PRU00042"/>
    </source>
</evidence>
<dbReference type="SMART" id="SM00355">
    <property type="entry name" value="ZnF_C2H2"/>
    <property type="match status" value="4"/>
</dbReference>
<dbReference type="FunFam" id="3.30.160.60:FF:000125">
    <property type="entry name" value="Putative zinc finger protein 143"/>
    <property type="match status" value="1"/>
</dbReference>
<evidence type="ECO:0000256" key="6">
    <source>
        <dbReference type="ARBA" id="ARBA00023242"/>
    </source>
</evidence>
<dbReference type="OMA" id="THDPTWE"/>
<keyword evidence="11" id="KW-1185">Reference proteome</keyword>
<dbReference type="EMBL" id="AACS02000002">
    <property type="protein sequence ID" value="EAU88540.2"/>
    <property type="molecule type" value="Genomic_DNA"/>
</dbReference>
<feature type="compositionally biased region" description="Low complexity" evidence="8">
    <location>
        <begin position="547"/>
        <end position="560"/>
    </location>
</feature>
<feature type="compositionally biased region" description="Acidic residues" evidence="8">
    <location>
        <begin position="507"/>
        <end position="518"/>
    </location>
</feature>
<feature type="region of interest" description="Disordered" evidence="8">
    <location>
        <begin position="499"/>
        <end position="606"/>
    </location>
</feature>
<feature type="domain" description="C2H2-type" evidence="9">
    <location>
        <begin position="340"/>
        <end position="369"/>
    </location>
</feature>
<name>A8NFF1_COPC7</name>
<dbReference type="OrthoDB" id="654211at2759"/>
<sequence length="606" mass="65409">MSTLHDTFGISDHSPSHLSSPEYAVQIIEREIASLLNQNASAASAALLNAAAQQRQASMDLSRGNSLNSAQPDTDSNNDLNPSLSNLVAVLQAIHERGGVEDGRESVNKEPQTTRTAPAFHSLTASDTRDQPGPSKKRRGERSGNSENTGYLFSEDEHDSDSDTLGGADRGRSTSHEHQTLSAPSSVPNPISDLPPVTVPGEFSDINDILTQFSAFDPDATHSPAHVESTPDASPVIPHTRTVDRDLSMSSQPPLPVMSAVPVLLPSNRVEAPQPTASTSFIPPAPVPYDASKRPATKRPREREKASNSHTCDHENCNKTFTRRSDLARHMRIHTGERPFVCTYAGCGKTFIQRSALHVHSRVHTGEKPHCCEYPGCGKTFGDSSSLARHRRTHTGKRPYKCQEPTCEKTFTRRTTLTTHMRTHDPNWEPDPNVKYNFKGKKRKLDDEDDLEESVRAISALLQAGNGAVSSGNAPDPELPIEAHVASISAEIAAAIAQARSRGFQGQDDDDDDDEGGEESGSGQEMAVPETIGPNTSGIRGLGSGDVAAATGTVPAPTVAKEVLPLTSQQPERDEDEEDSDAFPRPLHSRKTREGPLSSAGTKRKR</sequence>
<evidence type="ECO:0000259" key="9">
    <source>
        <dbReference type="PROSITE" id="PS50157"/>
    </source>
</evidence>
<accession>A8NFF1</accession>
<feature type="domain" description="C2H2-type" evidence="9">
    <location>
        <begin position="370"/>
        <end position="399"/>
    </location>
</feature>
<dbReference type="InParanoid" id="A8NFF1"/>
<feature type="compositionally biased region" description="Basic and acidic residues" evidence="8">
    <location>
        <begin position="97"/>
        <end position="108"/>
    </location>
</feature>
<feature type="region of interest" description="Disordered" evidence="8">
    <location>
        <begin position="216"/>
        <end position="238"/>
    </location>
</feature>
<dbReference type="PANTHER" id="PTHR14003:SF22">
    <property type="entry name" value="FINGER DOMAIN PROTEIN, PUTATIVE (AFU_ORTHOLOGUE AFUA_4G11480)-RELATED"/>
    <property type="match status" value="1"/>
</dbReference>
<dbReference type="PANTHER" id="PTHR14003">
    <property type="entry name" value="TRANSCRIPTIONAL REPRESSOR PROTEIN YY"/>
    <property type="match status" value="1"/>
</dbReference>
<protein>
    <submittedName>
        <fullName evidence="10">Zinc finger and SCAN domain-containing protein 5</fullName>
    </submittedName>
</protein>
<evidence type="ECO:0000256" key="5">
    <source>
        <dbReference type="ARBA" id="ARBA00022833"/>
    </source>
</evidence>
<dbReference type="PROSITE" id="PS50157">
    <property type="entry name" value="ZINC_FINGER_C2H2_2"/>
    <property type="match status" value="4"/>
</dbReference>